<keyword evidence="1" id="KW-1133">Transmembrane helix</keyword>
<gene>
    <name evidence="2" type="ORF">NCTC12224_00936</name>
</gene>
<dbReference type="EMBL" id="UHFN01000007">
    <property type="protein sequence ID" value="SUN60537.1"/>
    <property type="molecule type" value="Genomic_DNA"/>
</dbReference>
<keyword evidence="3" id="KW-1185">Reference proteome</keyword>
<feature type="transmembrane region" description="Helical" evidence="1">
    <location>
        <begin position="14"/>
        <end position="30"/>
    </location>
</feature>
<organism evidence="2 3">
    <name type="scientific">Streptococcus hyointestinalis</name>
    <dbReference type="NCBI Taxonomy" id="1337"/>
    <lineage>
        <taxon>Bacteria</taxon>
        <taxon>Bacillati</taxon>
        <taxon>Bacillota</taxon>
        <taxon>Bacilli</taxon>
        <taxon>Lactobacillales</taxon>
        <taxon>Streptococcaceae</taxon>
        <taxon>Streptococcus</taxon>
    </lineage>
</organism>
<evidence type="ECO:0000313" key="3">
    <source>
        <dbReference type="Proteomes" id="UP000254924"/>
    </source>
</evidence>
<sequence length="142" mass="16497">MSRLYDGLRMFNDITAPIGFIITIGTFFLARSTKIKLEETKEIALFSEESTQYQGRLQAIKLILEKVDSRFEVIPENIMTKITSLISEIEHNYPILSKRNKTFSKPIKQFKKLRNSEKITYLEFIGPFNALCSLLSNRKDLK</sequence>
<dbReference type="AlphaFoldDB" id="A0A380K8E8"/>
<accession>A0A380K8E8</accession>
<keyword evidence="1" id="KW-0472">Membrane</keyword>
<proteinExistence type="predicted"/>
<evidence type="ECO:0000256" key="1">
    <source>
        <dbReference type="SAM" id="Phobius"/>
    </source>
</evidence>
<protein>
    <submittedName>
        <fullName evidence="2">Uncharacterized protein</fullName>
    </submittedName>
</protein>
<dbReference type="Proteomes" id="UP000254924">
    <property type="component" value="Unassembled WGS sequence"/>
</dbReference>
<evidence type="ECO:0000313" key="2">
    <source>
        <dbReference type="EMBL" id="SUN60537.1"/>
    </source>
</evidence>
<keyword evidence="1" id="KW-0812">Transmembrane</keyword>
<name>A0A380K8E8_9STRE</name>
<reference evidence="2 3" key="1">
    <citation type="submission" date="2018-06" db="EMBL/GenBank/DDBJ databases">
        <authorList>
            <consortium name="Pathogen Informatics"/>
            <person name="Doyle S."/>
        </authorList>
    </citation>
    <scope>NUCLEOTIDE SEQUENCE [LARGE SCALE GENOMIC DNA]</scope>
    <source>
        <strain evidence="2 3">NCTC12224</strain>
    </source>
</reference>